<reference evidence="1 2" key="1">
    <citation type="submission" date="2018-12" db="EMBL/GenBank/DDBJ databases">
        <title>Hymenobacter gummosus sp. nov., isolated from a spring.</title>
        <authorList>
            <person name="Nie L."/>
        </authorList>
    </citation>
    <scope>NUCLEOTIDE SEQUENCE [LARGE SCALE GENOMIC DNA]</scope>
    <source>
        <strain evidence="1 2">KCTC 52166</strain>
    </source>
</reference>
<comment type="caution">
    <text evidence="1">The sequence shown here is derived from an EMBL/GenBank/DDBJ whole genome shotgun (WGS) entry which is preliminary data.</text>
</comment>
<dbReference type="AlphaFoldDB" id="A0A3S0HJQ4"/>
<organism evidence="1 2">
    <name type="scientific">Hymenobacter gummosus</name>
    <dbReference type="NCBI Taxonomy" id="1776032"/>
    <lineage>
        <taxon>Bacteria</taxon>
        <taxon>Pseudomonadati</taxon>
        <taxon>Bacteroidota</taxon>
        <taxon>Cytophagia</taxon>
        <taxon>Cytophagales</taxon>
        <taxon>Hymenobacteraceae</taxon>
        <taxon>Hymenobacter</taxon>
    </lineage>
</organism>
<sequence length="122" mass="13372">MPRSAQCPICFGALEVRLCAPYHACGGDVPTELEHLHAGRHTYATYEVRPGRRLTLCDFCVLDLGSYRPEALGLPAGQRLRFADVQFVAAVAHPRAAYDQYCPGCGQRLAFLRLLRAPGQAS</sequence>
<protein>
    <submittedName>
        <fullName evidence="1">Uncharacterized protein</fullName>
    </submittedName>
</protein>
<dbReference type="RefSeq" id="WP_126695656.1">
    <property type="nucleotide sequence ID" value="NZ_RXOF01000018.1"/>
</dbReference>
<dbReference type="EMBL" id="RXOF01000018">
    <property type="protein sequence ID" value="RTQ45800.1"/>
    <property type="molecule type" value="Genomic_DNA"/>
</dbReference>
<name>A0A3S0HJQ4_9BACT</name>
<dbReference type="Proteomes" id="UP000282184">
    <property type="component" value="Unassembled WGS sequence"/>
</dbReference>
<evidence type="ECO:0000313" key="2">
    <source>
        <dbReference type="Proteomes" id="UP000282184"/>
    </source>
</evidence>
<dbReference type="OrthoDB" id="981616at2"/>
<keyword evidence="2" id="KW-1185">Reference proteome</keyword>
<accession>A0A3S0HJQ4</accession>
<gene>
    <name evidence="1" type="ORF">EJV47_23475</name>
</gene>
<proteinExistence type="predicted"/>
<evidence type="ECO:0000313" key="1">
    <source>
        <dbReference type="EMBL" id="RTQ45800.1"/>
    </source>
</evidence>